<reference evidence="4" key="1">
    <citation type="journal article" date="2015" name="PeerJ">
        <title>First genomic representation of candidate bacterial phylum KSB3 points to enhanced environmental sensing as a trigger of wastewater bulking.</title>
        <authorList>
            <person name="Sekiguchi Y."/>
            <person name="Ohashi A."/>
            <person name="Parks D.H."/>
            <person name="Yamauchi T."/>
            <person name="Tyson G.W."/>
            <person name="Hugenholtz P."/>
        </authorList>
    </citation>
    <scope>NUCLEOTIDE SEQUENCE [LARGE SCALE GENOMIC DNA]</scope>
</reference>
<dbReference type="GO" id="GO:0051082">
    <property type="term" value="F:unfolded protein binding"/>
    <property type="evidence" value="ECO:0007669"/>
    <property type="project" value="InterPro"/>
</dbReference>
<protein>
    <submittedName>
        <fullName evidence="4">Outer membrane chaperone Skp/OmpH</fullName>
    </submittedName>
</protein>
<name>A0A0S6VQY3_9BACT</name>
<dbReference type="Gene3D" id="3.30.910.20">
    <property type="entry name" value="Skp domain"/>
    <property type="match status" value="1"/>
</dbReference>
<dbReference type="SMART" id="SM00935">
    <property type="entry name" value="OmpH"/>
    <property type="match status" value="1"/>
</dbReference>
<feature type="region of interest" description="Disordered" evidence="3">
    <location>
        <begin position="37"/>
        <end position="57"/>
    </location>
</feature>
<dbReference type="InterPro" id="IPR024930">
    <property type="entry name" value="Skp_dom_sf"/>
</dbReference>
<organism evidence="4">
    <name type="scientific">Candidatus Moduliflexus flocculans</name>
    <dbReference type="NCBI Taxonomy" id="1499966"/>
    <lineage>
        <taxon>Bacteria</taxon>
        <taxon>Candidatus Moduliflexota</taxon>
        <taxon>Candidatus Moduliflexia</taxon>
        <taxon>Candidatus Moduliflexales</taxon>
        <taxon>Candidatus Moduliflexaceae</taxon>
    </lineage>
</organism>
<dbReference type="PANTHER" id="PTHR35089">
    <property type="entry name" value="CHAPERONE PROTEIN SKP"/>
    <property type="match status" value="1"/>
</dbReference>
<dbReference type="AlphaFoldDB" id="A0A0S6VQY3"/>
<keyword evidence="5" id="KW-1185">Reference proteome</keyword>
<dbReference type="Pfam" id="PF03938">
    <property type="entry name" value="OmpH"/>
    <property type="match status" value="1"/>
</dbReference>
<dbReference type="STRING" id="1499966.U14_00761"/>
<proteinExistence type="inferred from homology"/>
<dbReference type="GO" id="GO:0005829">
    <property type="term" value="C:cytosol"/>
    <property type="evidence" value="ECO:0007669"/>
    <property type="project" value="TreeGrafter"/>
</dbReference>
<dbReference type="InterPro" id="IPR005632">
    <property type="entry name" value="Chaperone_Skp"/>
</dbReference>
<evidence type="ECO:0000256" key="1">
    <source>
        <dbReference type="ARBA" id="ARBA00009091"/>
    </source>
</evidence>
<dbReference type="Proteomes" id="UP000030700">
    <property type="component" value="Unassembled WGS sequence"/>
</dbReference>
<evidence type="ECO:0000313" key="5">
    <source>
        <dbReference type="Proteomes" id="UP000030700"/>
    </source>
</evidence>
<evidence type="ECO:0000313" key="4">
    <source>
        <dbReference type="EMBL" id="GAK49538.1"/>
    </source>
</evidence>
<dbReference type="PANTHER" id="PTHR35089:SF1">
    <property type="entry name" value="CHAPERONE PROTEIN SKP"/>
    <property type="match status" value="1"/>
</dbReference>
<dbReference type="SUPFAM" id="SSF111384">
    <property type="entry name" value="OmpH-like"/>
    <property type="match status" value="1"/>
</dbReference>
<keyword evidence="2" id="KW-0732">Signal</keyword>
<dbReference type="EMBL" id="DF820455">
    <property type="protein sequence ID" value="GAK49538.1"/>
    <property type="molecule type" value="Genomic_DNA"/>
</dbReference>
<evidence type="ECO:0000256" key="3">
    <source>
        <dbReference type="SAM" id="MobiDB-lite"/>
    </source>
</evidence>
<feature type="compositionally biased region" description="Basic and acidic residues" evidence="3">
    <location>
        <begin position="41"/>
        <end position="57"/>
    </location>
</feature>
<evidence type="ECO:0000256" key="2">
    <source>
        <dbReference type="ARBA" id="ARBA00022729"/>
    </source>
</evidence>
<dbReference type="GO" id="GO:0050821">
    <property type="term" value="P:protein stabilization"/>
    <property type="evidence" value="ECO:0007669"/>
    <property type="project" value="TreeGrafter"/>
</dbReference>
<accession>A0A0S6VQY3</accession>
<comment type="similarity">
    <text evidence="1">Belongs to the Skp family.</text>
</comment>
<dbReference type="HOGENOM" id="CLU_101388_3_1_0"/>
<sequence>MMMVAMIGAIAGNVFAQGETMKIGFVDLQRVIDSSEQGKAAQDEVKKKSDELTEQAKKMEDEYNKMKADFDNQQAMLTPEAKNQKRDELAKFERDYTRFVQDSRNELRQVEQRSLKQLLEDVGKIVVEYGKNNNFTLILEAGNILYGADQIEITADIIKLYNTKGSK</sequence>
<gene>
    <name evidence="4" type="ORF">U14_00761</name>
</gene>